<dbReference type="GO" id="GO:0016298">
    <property type="term" value="F:lipase activity"/>
    <property type="evidence" value="ECO:0007669"/>
    <property type="project" value="InterPro"/>
</dbReference>
<comment type="similarity">
    <text evidence="1">Belongs to the 'GDSL' lipolytic enzyme family.</text>
</comment>
<dbReference type="Gene3D" id="3.40.50.1110">
    <property type="entry name" value="SGNH hydrolase"/>
    <property type="match status" value="1"/>
</dbReference>
<dbReference type="SUPFAM" id="SSF52266">
    <property type="entry name" value="SGNH hydrolase"/>
    <property type="match status" value="1"/>
</dbReference>
<dbReference type="InterPro" id="IPR035669">
    <property type="entry name" value="SGNH_plant_lipase-like"/>
</dbReference>
<proteinExistence type="evidence at transcript level"/>
<dbReference type="AlphaFoldDB" id="B8LR47"/>
<keyword evidence="3" id="KW-0442">Lipid degradation</keyword>
<dbReference type="OMA" id="MELFTMF"/>
<dbReference type="GO" id="GO:0016042">
    <property type="term" value="P:lipid catabolic process"/>
    <property type="evidence" value="ECO:0007669"/>
    <property type="project" value="UniProtKB-KW"/>
</dbReference>
<keyword evidence="4" id="KW-0732">Signal</keyword>
<dbReference type="PANTHER" id="PTHR45648:SF5">
    <property type="entry name" value="OS04G0577300 PROTEIN"/>
    <property type="match status" value="1"/>
</dbReference>
<organism evidence="5">
    <name type="scientific">Picea sitchensis</name>
    <name type="common">Sitka spruce</name>
    <name type="synonym">Pinus sitchensis</name>
    <dbReference type="NCBI Taxonomy" id="3332"/>
    <lineage>
        <taxon>Eukaryota</taxon>
        <taxon>Viridiplantae</taxon>
        <taxon>Streptophyta</taxon>
        <taxon>Embryophyta</taxon>
        <taxon>Tracheophyta</taxon>
        <taxon>Spermatophyta</taxon>
        <taxon>Pinopsida</taxon>
        <taxon>Pinidae</taxon>
        <taxon>Conifers I</taxon>
        <taxon>Pinales</taxon>
        <taxon>Pinaceae</taxon>
        <taxon>Picea</taxon>
    </lineage>
</organism>
<feature type="chain" id="PRO_5002877352" evidence="4">
    <location>
        <begin position="27"/>
        <end position="373"/>
    </location>
</feature>
<protein>
    <submittedName>
        <fullName evidence="5">Uncharacterized protein</fullName>
    </submittedName>
</protein>
<feature type="signal peptide" evidence="4">
    <location>
        <begin position="1"/>
        <end position="26"/>
    </location>
</feature>
<evidence type="ECO:0000256" key="4">
    <source>
        <dbReference type="SAM" id="SignalP"/>
    </source>
</evidence>
<dbReference type="PROSITE" id="PS01098">
    <property type="entry name" value="LIPASE_GDSL_SER"/>
    <property type="match status" value="1"/>
</dbReference>
<dbReference type="Pfam" id="PF00657">
    <property type="entry name" value="Lipase_GDSL"/>
    <property type="match status" value="1"/>
</dbReference>
<dbReference type="InterPro" id="IPR051058">
    <property type="entry name" value="GDSL_Est/Lipase"/>
</dbReference>
<dbReference type="CDD" id="cd01837">
    <property type="entry name" value="SGNH_plant_lipase_like"/>
    <property type="match status" value="1"/>
</dbReference>
<evidence type="ECO:0000256" key="2">
    <source>
        <dbReference type="ARBA" id="ARBA00022801"/>
    </source>
</evidence>
<evidence type="ECO:0000256" key="1">
    <source>
        <dbReference type="ARBA" id="ARBA00008668"/>
    </source>
</evidence>
<accession>B8LR47</accession>
<dbReference type="InterPro" id="IPR036514">
    <property type="entry name" value="SGNH_hydro_sf"/>
</dbReference>
<dbReference type="PANTHER" id="PTHR45648">
    <property type="entry name" value="GDSL LIPASE/ACYLHYDROLASE FAMILY PROTEIN (AFU_ORTHOLOGUE AFUA_4G14700)"/>
    <property type="match status" value="1"/>
</dbReference>
<evidence type="ECO:0000313" key="5">
    <source>
        <dbReference type="EMBL" id="ABR18127.1"/>
    </source>
</evidence>
<sequence length="373" mass="41117">MELFTMFVAYSSAALMLLLSFPLATATNHNVPAIFIFGDSLADAGNNNFIANTTAKANFTPYGETFFHRPTGRFSNGRTAFDFIASKLRLPFPPPYLKPHSDFSHGINFASGGSGLLDSTGNYLNIIPLSLQISQFANYSSRLGQKLGGDYYAKEYLSQSLYVISSVGNDIGLNYLANTTFQRTTSAQDFVKLLLSKYNEHLLSLYSIGARNLIVIGGPLVGCNPNARLAGMKEYNGGCLETANQLAVAYNDGLTQLINNLNKQLDGTTILIANVYDFLLNIIQHGESYGFKNTTSACCGAGPFNTAVSCGLEIPADKREEYTAFLCKRPEKYIFWDGTHPTEKVYRMVSRQIWHGNTSFISPFNLKTLLRKH</sequence>
<dbReference type="InterPro" id="IPR001087">
    <property type="entry name" value="GDSL"/>
</dbReference>
<reference evidence="5" key="1">
    <citation type="submission" date="2007-06" db="EMBL/GenBank/DDBJ databases">
        <title>Full length cDNA sequences from Sitka Spruce (Picea sitchensis).</title>
        <authorList>
            <person name="Ralph S.G."/>
            <person name="Chun H.E."/>
            <person name="Liao N."/>
            <person name="Ali J."/>
            <person name="Reid K."/>
            <person name="Kolosova N."/>
            <person name="Cooper N."/>
            <person name="Cullis C."/>
            <person name="Jancsik S."/>
            <person name="Moore R."/>
            <person name="Mayo M."/>
            <person name="Wagner S."/>
            <person name="Holt R.A."/>
            <person name="Jones S.J.M."/>
            <person name="Marra M.A."/>
            <person name="Ritland C.E."/>
            <person name="Ritland K."/>
            <person name="Bohlmann J."/>
        </authorList>
    </citation>
    <scope>NUCLEOTIDE SEQUENCE</scope>
    <source>
        <tissue evidence="5">Bark</tissue>
    </source>
</reference>
<evidence type="ECO:0000256" key="3">
    <source>
        <dbReference type="ARBA" id="ARBA00022963"/>
    </source>
</evidence>
<dbReference type="EMBL" id="EF678368">
    <property type="protein sequence ID" value="ABR18127.1"/>
    <property type="molecule type" value="mRNA"/>
</dbReference>
<name>B8LR47_PICSI</name>
<keyword evidence="2" id="KW-0378">Hydrolase</keyword>
<dbReference type="InterPro" id="IPR008265">
    <property type="entry name" value="Lipase_GDSL_AS"/>
</dbReference>
<keyword evidence="3" id="KW-0443">Lipid metabolism</keyword>